<dbReference type="AlphaFoldDB" id="A0A8J3PCG5"/>
<organism evidence="5 6">
    <name type="scientific">Catellatospora methionotrophica</name>
    <dbReference type="NCBI Taxonomy" id="121620"/>
    <lineage>
        <taxon>Bacteria</taxon>
        <taxon>Bacillati</taxon>
        <taxon>Actinomycetota</taxon>
        <taxon>Actinomycetes</taxon>
        <taxon>Micromonosporales</taxon>
        <taxon>Micromonosporaceae</taxon>
        <taxon>Catellatospora</taxon>
    </lineage>
</organism>
<dbReference type="GO" id="GO:0016832">
    <property type="term" value="F:aldehyde-lyase activity"/>
    <property type="evidence" value="ECO:0007669"/>
    <property type="project" value="TreeGrafter"/>
</dbReference>
<evidence type="ECO:0000259" key="4">
    <source>
        <dbReference type="Pfam" id="PF03328"/>
    </source>
</evidence>
<keyword evidence="2" id="KW-0479">Metal-binding</keyword>
<dbReference type="Gene3D" id="3.20.20.60">
    <property type="entry name" value="Phosphoenolpyruvate-binding domains"/>
    <property type="match status" value="1"/>
</dbReference>
<feature type="domain" description="HpcH/HpaI aldolase/citrate lyase" evidence="4">
    <location>
        <begin position="14"/>
        <end position="223"/>
    </location>
</feature>
<dbReference type="PANTHER" id="PTHR30502:SF0">
    <property type="entry name" value="PHOSPHOENOLPYRUVATE CARBOXYLASE FAMILY PROTEIN"/>
    <property type="match status" value="1"/>
</dbReference>
<dbReference type="GO" id="GO:0046872">
    <property type="term" value="F:metal ion binding"/>
    <property type="evidence" value="ECO:0007669"/>
    <property type="project" value="UniProtKB-KW"/>
</dbReference>
<dbReference type="EMBL" id="BONJ01000001">
    <property type="protein sequence ID" value="GIG11987.1"/>
    <property type="molecule type" value="Genomic_DNA"/>
</dbReference>
<evidence type="ECO:0000313" key="5">
    <source>
        <dbReference type="EMBL" id="GIG11987.1"/>
    </source>
</evidence>
<dbReference type="SUPFAM" id="SSF51621">
    <property type="entry name" value="Phosphoenolpyruvate/pyruvate domain"/>
    <property type="match status" value="1"/>
</dbReference>
<dbReference type="GO" id="GO:0005737">
    <property type="term" value="C:cytoplasm"/>
    <property type="evidence" value="ECO:0007669"/>
    <property type="project" value="TreeGrafter"/>
</dbReference>
<comment type="similarity">
    <text evidence="1">Belongs to the HpcH/HpaI aldolase family.</text>
</comment>
<evidence type="ECO:0000256" key="2">
    <source>
        <dbReference type="ARBA" id="ARBA00022723"/>
    </source>
</evidence>
<dbReference type="InterPro" id="IPR005000">
    <property type="entry name" value="Aldolase/citrate-lyase_domain"/>
</dbReference>
<protein>
    <submittedName>
        <fullName evidence="5">2,4-dihydroxyhept-2-ene-1,7-dioic acid aldolase</fullName>
    </submittedName>
</protein>
<evidence type="ECO:0000313" key="6">
    <source>
        <dbReference type="Proteomes" id="UP000660339"/>
    </source>
</evidence>
<comment type="caution">
    <text evidence="5">The sequence shown here is derived from an EMBL/GenBank/DDBJ whole genome shotgun (WGS) entry which is preliminary data.</text>
</comment>
<keyword evidence="6" id="KW-1185">Reference proteome</keyword>
<dbReference type="InterPro" id="IPR050251">
    <property type="entry name" value="HpcH-HpaI_aldolase"/>
</dbReference>
<dbReference type="Pfam" id="PF03328">
    <property type="entry name" value="HpcH_HpaI"/>
    <property type="match status" value="1"/>
</dbReference>
<evidence type="ECO:0000256" key="3">
    <source>
        <dbReference type="ARBA" id="ARBA00023239"/>
    </source>
</evidence>
<dbReference type="Proteomes" id="UP000660339">
    <property type="component" value="Unassembled WGS sequence"/>
</dbReference>
<proteinExistence type="inferred from homology"/>
<accession>A0A8J3PCG5</accession>
<dbReference type="InterPro" id="IPR015813">
    <property type="entry name" value="Pyrv/PenolPyrv_kinase-like_dom"/>
</dbReference>
<reference evidence="5" key="1">
    <citation type="submission" date="2021-01" db="EMBL/GenBank/DDBJ databases">
        <title>Whole genome shotgun sequence of Catellatospora methionotrophica NBRC 14553.</title>
        <authorList>
            <person name="Komaki H."/>
            <person name="Tamura T."/>
        </authorList>
    </citation>
    <scope>NUCLEOTIDE SEQUENCE</scope>
    <source>
        <strain evidence="5">NBRC 14553</strain>
    </source>
</reference>
<dbReference type="InterPro" id="IPR040442">
    <property type="entry name" value="Pyrv_kinase-like_dom_sf"/>
</dbReference>
<gene>
    <name evidence="5" type="primary">hpaI</name>
    <name evidence="5" type="ORF">Cme02nite_03190</name>
</gene>
<sequence>MHLRAALRERRPLVGCWHLVEDPTVTEALRNVDLDFLVFDQQHIATTTVSLQQRFLAFRGARPAALVRVLRNDTAEIGHLLDLGADGVIVPMVDTADQARQAVAAARFRPEGVRSLGPGRAPMKYEGGYAEFLQHANDSVVIVQIETVEAIANLPEILAVPGLDAVMVGPGDLAVSLGHLHDPDHPDVEQAIQTVLDACLAADVPFGLFTADPATSLKWIGRGGVIMNCRADIGLLLSGVHALAAELRAGLPTP</sequence>
<dbReference type="PANTHER" id="PTHR30502">
    <property type="entry name" value="2-KETO-3-DEOXY-L-RHAMNONATE ALDOLASE"/>
    <property type="match status" value="1"/>
</dbReference>
<keyword evidence="3" id="KW-0456">Lyase</keyword>
<dbReference type="RefSeq" id="WP_166380444.1">
    <property type="nucleotide sequence ID" value="NZ_BAAATT010000011.1"/>
</dbReference>
<evidence type="ECO:0000256" key="1">
    <source>
        <dbReference type="ARBA" id="ARBA00005568"/>
    </source>
</evidence>
<name>A0A8J3PCG5_9ACTN</name>